<evidence type="ECO:0000259" key="1">
    <source>
        <dbReference type="Pfam" id="PF00814"/>
    </source>
</evidence>
<dbReference type="PANTHER" id="PTHR11735">
    <property type="entry name" value="TRNA N6-ADENOSINE THREONYLCARBAMOYLTRANSFERASE"/>
    <property type="match status" value="1"/>
</dbReference>
<dbReference type="GO" id="GO:0002949">
    <property type="term" value="P:tRNA threonylcarbamoyladenosine modification"/>
    <property type="evidence" value="ECO:0007669"/>
    <property type="project" value="InterPro"/>
</dbReference>
<gene>
    <name evidence="2" type="ordered locus">AciPR4_0942</name>
</gene>
<dbReference type="InterPro" id="IPR043129">
    <property type="entry name" value="ATPase_NBD"/>
</dbReference>
<dbReference type="Gene3D" id="3.30.420.40">
    <property type="match status" value="2"/>
</dbReference>
<protein>
    <submittedName>
        <fullName evidence="2">Peptidase M22 glycoprotease</fullName>
    </submittedName>
</protein>
<sequence>MLAVDTCGAEGGVAVARDGEVVARRSLPGRETQERLMTAVQECLAEAGIRATELNFLAVMTGPGSFTGVRIGVAAVKGLAEGLGIPVVGVSRLNLMTRLAGEGAVAWLDAGRGDVYAGGSGLPEAMFSRAEAEAMGGRVVVGEEVLRGAGEWVGLPDISTLVRAAEESAARGEFSDVVLLDANYLRIPDAEIALRARS</sequence>
<dbReference type="AlphaFoldDB" id="E8V7S7"/>
<evidence type="ECO:0000313" key="3">
    <source>
        <dbReference type="Proteomes" id="UP000006844"/>
    </source>
</evidence>
<dbReference type="STRING" id="401053.AciPR4_0942"/>
<dbReference type="PANTHER" id="PTHR11735:SF11">
    <property type="entry name" value="TRNA THREONYLCARBAMOYLADENOSINE BIOSYNTHESIS PROTEIN TSAB"/>
    <property type="match status" value="1"/>
</dbReference>
<dbReference type="SUPFAM" id="SSF53067">
    <property type="entry name" value="Actin-like ATPase domain"/>
    <property type="match status" value="1"/>
</dbReference>
<name>E8V7S7_TERSS</name>
<keyword evidence="3" id="KW-1185">Reference proteome</keyword>
<dbReference type="NCBIfam" id="TIGR03725">
    <property type="entry name" value="T6A_YeaZ"/>
    <property type="match status" value="1"/>
</dbReference>
<dbReference type="GO" id="GO:0008233">
    <property type="term" value="F:peptidase activity"/>
    <property type="evidence" value="ECO:0007669"/>
    <property type="project" value="UniProtKB-KW"/>
</dbReference>
<dbReference type="HOGENOM" id="CLU_064886_0_1_0"/>
<accession>E8V7S7</accession>
<proteinExistence type="predicted"/>
<dbReference type="InterPro" id="IPR000905">
    <property type="entry name" value="Gcp-like_dom"/>
</dbReference>
<feature type="domain" description="Gcp-like" evidence="1">
    <location>
        <begin position="30"/>
        <end position="118"/>
    </location>
</feature>
<keyword evidence="2" id="KW-0378">Hydrolase</keyword>
<evidence type="ECO:0000313" key="2">
    <source>
        <dbReference type="EMBL" id="ADV81775.1"/>
    </source>
</evidence>
<keyword evidence="2" id="KW-0645">Protease</keyword>
<organism evidence="2 3">
    <name type="scientific">Terriglobus saanensis (strain ATCC BAA-1853 / DSM 23119 / SP1PR4)</name>
    <dbReference type="NCBI Taxonomy" id="401053"/>
    <lineage>
        <taxon>Bacteria</taxon>
        <taxon>Pseudomonadati</taxon>
        <taxon>Acidobacteriota</taxon>
        <taxon>Terriglobia</taxon>
        <taxon>Terriglobales</taxon>
        <taxon>Acidobacteriaceae</taxon>
        <taxon>Terriglobus</taxon>
    </lineage>
</organism>
<reference evidence="2 3" key="1">
    <citation type="journal article" date="2012" name="Stand. Genomic Sci.">
        <title>Complete genome sequence of Terriglobus saanensis type strain SP1PR4(T), an Acidobacteria from tundra soil.</title>
        <authorList>
            <person name="Rawat S.R."/>
            <person name="Mannisto M.K."/>
            <person name="Starovoytov V."/>
            <person name="Goodwin L."/>
            <person name="Nolan M."/>
            <person name="Hauser L."/>
            <person name="Land M."/>
            <person name="Davenport K.W."/>
            <person name="Woyke T."/>
            <person name="Haggblom M.M."/>
        </authorList>
    </citation>
    <scope>NUCLEOTIDE SEQUENCE</scope>
    <source>
        <strain evidence="3">ATCC BAA-1853 / DSM 23119 / SP1PR4</strain>
    </source>
</reference>
<dbReference type="Proteomes" id="UP000006844">
    <property type="component" value="Chromosome"/>
</dbReference>
<dbReference type="KEGG" id="tsa:AciPR4_0942"/>
<dbReference type="Pfam" id="PF00814">
    <property type="entry name" value="TsaD"/>
    <property type="match status" value="1"/>
</dbReference>
<dbReference type="GO" id="GO:0005829">
    <property type="term" value="C:cytosol"/>
    <property type="evidence" value="ECO:0007669"/>
    <property type="project" value="TreeGrafter"/>
</dbReference>
<dbReference type="EMBL" id="CP002467">
    <property type="protein sequence ID" value="ADV81775.1"/>
    <property type="molecule type" value="Genomic_DNA"/>
</dbReference>
<dbReference type="eggNOG" id="COG1214">
    <property type="taxonomic scope" value="Bacteria"/>
</dbReference>
<dbReference type="GO" id="GO:0006508">
    <property type="term" value="P:proteolysis"/>
    <property type="evidence" value="ECO:0007669"/>
    <property type="project" value="UniProtKB-KW"/>
</dbReference>
<dbReference type="InterPro" id="IPR022496">
    <property type="entry name" value="T6A_TsaB"/>
</dbReference>